<feature type="compositionally biased region" description="Polar residues" evidence="2">
    <location>
        <begin position="441"/>
        <end position="460"/>
    </location>
</feature>
<dbReference type="SMART" id="SM00248">
    <property type="entry name" value="ANK"/>
    <property type="match status" value="8"/>
</dbReference>
<dbReference type="Pfam" id="PF13920">
    <property type="entry name" value="zf-C3HC4_3"/>
    <property type="match status" value="1"/>
</dbReference>
<dbReference type="EMBL" id="VDLU01000001">
    <property type="protein sequence ID" value="TNJ29329.1"/>
    <property type="molecule type" value="Genomic_DNA"/>
</dbReference>
<keyword evidence="4" id="KW-1185">Reference proteome</keyword>
<accession>A0A4Z1T9Z4</accession>
<comment type="caution">
    <text evidence="3">The sequence shown here is derived from an EMBL/GenBank/DDBJ whole genome shotgun (WGS) entry which is preliminary data.</text>
</comment>
<gene>
    <name evidence="3" type="ORF">GMRT_10984</name>
</gene>
<dbReference type="VEuPathDB" id="GiardiaDB:GMRT_10984"/>
<evidence type="ECO:0000313" key="4">
    <source>
        <dbReference type="Proteomes" id="UP000315496"/>
    </source>
</evidence>
<keyword evidence="1" id="KW-0040">ANK repeat</keyword>
<evidence type="ECO:0000313" key="3">
    <source>
        <dbReference type="EMBL" id="TNJ29329.1"/>
    </source>
</evidence>
<dbReference type="Gene3D" id="3.30.40.10">
    <property type="entry name" value="Zinc/RING finger domain, C3HC4 (zinc finger)"/>
    <property type="match status" value="1"/>
</dbReference>
<dbReference type="OrthoDB" id="426293at2759"/>
<dbReference type="AlphaFoldDB" id="A0A4Z1T9Z4"/>
<dbReference type="PANTHER" id="PTHR24120:SF4">
    <property type="entry name" value="GH07239P"/>
    <property type="match status" value="1"/>
</dbReference>
<feature type="region of interest" description="Disordered" evidence="2">
    <location>
        <begin position="435"/>
        <end position="461"/>
    </location>
</feature>
<dbReference type="Gene3D" id="1.25.40.20">
    <property type="entry name" value="Ankyrin repeat-containing domain"/>
    <property type="match status" value="2"/>
</dbReference>
<organism evidence="3 4">
    <name type="scientific">Giardia muris</name>
    <dbReference type="NCBI Taxonomy" id="5742"/>
    <lineage>
        <taxon>Eukaryota</taxon>
        <taxon>Metamonada</taxon>
        <taxon>Diplomonadida</taxon>
        <taxon>Hexamitidae</taxon>
        <taxon>Giardiinae</taxon>
        <taxon>Giardia</taxon>
    </lineage>
</organism>
<protein>
    <submittedName>
        <fullName evidence="3">Ankyrin repeat protein 2</fullName>
    </submittedName>
</protein>
<name>A0A4Z1T9Z4_GIAMU</name>
<dbReference type="InterPro" id="IPR036770">
    <property type="entry name" value="Ankyrin_rpt-contain_sf"/>
</dbReference>
<proteinExistence type="predicted"/>
<dbReference type="InterPro" id="IPR013083">
    <property type="entry name" value="Znf_RING/FYVE/PHD"/>
</dbReference>
<dbReference type="PANTHER" id="PTHR24120">
    <property type="entry name" value="GH07239P"/>
    <property type="match status" value="1"/>
</dbReference>
<evidence type="ECO:0000256" key="2">
    <source>
        <dbReference type="SAM" id="MobiDB-lite"/>
    </source>
</evidence>
<feature type="repeat" description="ANK" evidence="1">
    <location>
        <begin position="678"/>
        <end position="710"/>
    </location>
</feature>
<dbReference type="PROSITE" id="PS50297">
    <property type="entry name" value="ANK_REP_REGION"/>
    <property type="match status" value="3"/>
</dbReference>
<dbReference type="Proteomes" id="UP000315496">
    <property type="component" value="Chromosome 1"/>
</dbReference>
<dbReference type="InterPro" id="IPR002110">
    <property type="entry name" value="Ankyrin_rpt"/>
</dbReference>
<dbReference type="SUPFAM" id="SSF56112">
    <property type="entry name" value="Protein kinase-like (PK-like)"/>
    <property type="match status" value="1"/>
</dbReference>
<sequence length="1080" mass="120909">MTYDITLPSGFAWDTQVEGAPTLIPVRNTTTGERCVCISTPIKLDGVELRNLVQDSQYLCSLKHRNILPCHTLRYDRVVAHVYGIFDTPPESLLDFCLRVYSSPNSRFSEDLLWRIASQLVSLLHYLSSISLTQPPQTFRRYLALDLTTIFLDEGATLKIPYCGGLLADVPWTFTGDSSLNRVLDPPLTHRSCKNKDLRSILLILTKILLFESEQVLLARSLTSEHLQMVLSSGVADDYSSEFREFLAALVRASNTPEDSDLDDYMRLLDYPQVQRALQRPYRKSWIVTQNSLSYLRDLCKEGMSLLLSHKPTASQSASPTGSDGARSRSQKLRVSFHTELDVLNYDSQSRIASVDAIVPQSTGSNTQAFTLSQYTEPVSSGDFQLTETPSIESEQQLSGHYETRRYFNVRHFIRNLLQGRLQVYQYSRVFVPHATPPSSPETQSLAESSKSPTSLSTGPFDNPLIQAVERNDLDAVLRHAKGHKGIRTGGGLTALMLAAQRGNLEMVRELVKYERYYRSHDMKTALILAAEADQTQAALLLLSEAGMYDSQMRTALRVAVEHGNQDLIVHLLDKEGDLPDNNNYTPLMYALEHGDSETALLLAPFSTGRQEWSGLKRTALMIAIETQNTETAMCLVETDGGRVDANGMTALIAAADKGLVDVAMRLIPIEGGAQDSKGRTALMFAAKHGHIALVRDLIDEEAGKQDRNGHTALMVAAVKGQEDAVSLLVEREAGLKDKAGMTALELAILHLKGSLLPGGCPIPAMLKHELPLISQKACHALLKRFADDDFEYREEDLAIFLSGLTTRGLSACKYAISFRRDPFLSRLLSLPEHFTHDEHRSLLSYLMESQPEPELLQAYIGAFTCQPFRMFAYRHMLRMGGECEEIRRALMMELSSLLRVKLILESLDVLFVRELEPLVEYVASMGLPYDYRRVTLPKDVFKSQRSSPDDKEKELKTETKHLSRESMFDVRFWARQLANSVVEKVLDCMTSVIEEQEDQSSQSAQDEPNELAIKSFHTHNLCRACHVAEIDILLLPCRHAYLCATCAGTRQFAPKTCFVCGMGVTGYVQMVLQHEDELC</sequence>
<dbReference type="Pfam" id="PF12796">
    <property type="entry name" value="Ank_2"/>
    <property type="match status" value="3"/>
</dbReference>
<dbReference type="InterPro" id="IPR011009">
    <property type="entry name" value="Kinase-like_dom_sf"/>
</dbReference>
<reference evidence="3 4" key="1">
    <citation type="submission" date="2019-05" db="EMBL/GenBank/DDBJ databases">
        <title>The compact genome of Giardia muris reveals important steps in the evolution of intestinal protozoan parasites.</title>
        <authorList>
            <person name="Xu F."/>
            <person name="Jimenez-Gonzalez A."/>
            <person name="Einarsson E."/>
            <person name="Astvaldsson A."/>
            <person name="Peirasmaki D."/>
            <person name="Eckmann L."/>
            <person name="Andersson J.O."/>
            <person name="Svard S.G."/>
            <person name="Jerlstrom-Hultqvist J."/>
        </authorList>
    </citation>
    <scope>NUCLEOTIDE SEQUENCE [LARGE SCALE GENOMIC DNA]</scope>
    <source>
        <strain evidence="3 4">Roberts-Thomson</strain>
    </source>
</reference>
<dbReference type="SUPFAM" id="SSF48403">
    <property type="entry name" value="Ankyrin repeat"/>
    <property type="match status" value="1"/>
</dbReference>
<feature type="repeat" description="ANK" evidence="1">
    <location>
        <begin position="709"/>
        <end position="741"/>
    </location>
</feature>
<feature type="repeat" description="ANK" evidence="1">
    <location>
        <begin position="491"/>
        <end position="513"/>
    </location>
</feature>
<dbReference type="PROSITE" id="PS50088">
    <property type="entry name" value="ANK_REPEAT"/>
    <property type="match status" value="3"/>
</dbReference>
<evidence type="ECO:0000256" key="1">
    <source>
        <dbReference type="PROSITE-ProRule" id="PRU00023"/>
    </source>
</evidence>